<evidence type="ECO:0000313" key="1">
    <source>
        <dbReference type="EMBL" id="OXE50845.1"/>
    </source>
</evidence>
<evidence type="ECO:0000313" key="2">
    <source>
        <dbReference type="Proteomes" id="UP000214610"/>
    </source>
</evidence>
<dbReference type="RefSeq" id="WP_089275686.1">
    <property type="nucleotide sequence ID" value="NZ_CP065313.1"/>
</dbReference>
<proteinExistence type="predicted"/>
<organism evidence="1 2">
    <name type="scientific">Turicimonas muris</name>
    <dbReference type="NCBI Taxonomy" id="1796652"/>
    <lineage>
        <taxon>Bacteria</taxon>
        <taxon>Pseudomonadati</taxon>
        <taxon>Pseudomonadota</taxon>
        <taxon>Betaproteobacteria</taxon>
        <taxon>Burkholderiales</taxon>
        <taxon>Sutterellaceae</taxon>
        <taxon>Turicimonas</taxon>
    </lineage>
</organism>
<protein>
    <submittedName>
        <fullName evidence="1">Uncharacterized protein</fullName>
    </submittedName>
</protein>
<keyword evidence="2" id="KW-1185">Reference proteome</keyword>
<dbReference type="GeneID" id="78363031"/>
<comment type="caution">
    <text evidence="1">The sequence shown here is derived from an EMBL/GenBank/DDBJ whole genome shotgun (WGS) entry which is preliminary data.</text>
</comment>
<dbReference type="AlphaFoldDB" id="A0A227KS56"/>
<dbReference type="Proteomes" id="UP000214610">
    <property type="component" value="Unassembled WGS sequence"/>
</dbReference>
<name>A0A227KS56_9BURK</name>
<dbReference type="EMBL" id="NHMP01000001">
    <property type="protein sequence ID" value="OXE50845.1"/>
    <property type="molecule type" value="Genomic_DNA"/>
</dbReference>
<accession>A0A227KS56</accession>
<sequence length="133" mass="14391">MLKQTLSLLLSKFYSKQESADVGHQAMPSASSVSITLPASNGTTEKEYSYTAPSDGYIVLRDKGYPKTASYVISNQYAEGITRPQSAIDINICTPVTKGSVTYLRYCGNNPTAQFIKLIGGGYLAIFKGVQYA</sequence>
<gene>
    <name evidence="1" type="ORF">ADH67_00645</name>
</gene>
<reference evidence="2" key="1">
    <citation type="submission" date="2017-05" db="EMBL/GenBank/DDBJ databases">
        <title>Improved OligoMM genomes.</title>
        <authorList>
            <person name="Garzetti D."/>
        </authorList>
    </citation>
    <scope>NUCLEOTIDE SEQUENCE [LARGE SCALE GENOMIC DNA]</scope>
    <source>
        <strain evidence="2">YL45</strain>
    </source>
</reference>